<name>A0A9D1EMW3_9FIRM</name>
<gene>
    <name evidence="2" type="ORF">IAD01_03155</name>
</gene>
<evidence type="ECO:0000313" key="3">
    <source>
        <dbReference type="Proteomes" id="UP000823982"/>
    </source>
</evidence>
<reference evidence="2" key="1">
    <citation type="submission" date="2020-10" db="EMBL/GenBank/DDBJ databases">
        <authorList>
            <person name="Gilroy R."/>
        </authorList>
    </citation>
    <scope>NUCLEOTIDE SEQUENCE</scope>
    <source>
        <strain evidence="2">CHK157-1446</strain>
    </source>
</reference>
<evidence type="ECO:0000256" key="1">
    <source>
        <dbReference type="SAM" id="Phobius"/>
    </source>
</evidence>
<protein>
    <recommendedName>
        <fullName evidence="4">YcxB-like protein domain-containing protein</fullName>
    </recommendedName>
</protein>
<dbReference type="AlphaFoldDB" id="A0A9D1EMW3"/>
<keyword evidence="1" id="KW-0472">Membrane</keyword>
<evidence type="ECO:0008006" key="4">
    <source>
        <dbReference type="Google" id="ProtNLM"/>
    </source>
</evidence>
<dbReference type="Proteomes" id="UP000823982">
    <property type="component" value="Unassembled WGS sequence"/>
</dbReference>
<dbReference type="EMBL" id="DVIR01000030">
    <property type="protein sequence ID" value="HIS24383.1"/>
    <property type="molecule type" value="Genomic_DNA"/>
</dbReference>
<sequence>MNQKVTFGHDSSAWLKGYDDYIKLYRRTRLIITAAVFLVIGALFVEQIVRDPSYGVGWFCLAICIFIIAVNVMSPIVQKRKIASALDEIKDDRYILNIYDDRYVVETILPQRETVVEAVSDEEGADGSKTQVTEVAVSSASPDENQIPPTETMLADKSLKAVERNDYFGLYSAKTFCVIPKSSLSDEGREAVSELVRKINESGKK</sequence>
<keyword evidence="1" id="KW-0812">Transmembrane</keyword>
<accession>A0A9D1EMW3</accession>
<proteinExistence type="predicted"/>
<evidence type="ECO:0000313" key="2">
    <source>
        <dbReference type="EMBL" id="HIS24383.1"/>
    </source>
</evidence>
<feature type="transmembrane region" description="Helical" evidence="1">
    <location>
        <begin position="30"/>
        <end position="49"/>
    </location>
</feature>
<feature type="transmembrane region" description="Helical" evidence="1">
    <location>
        <begin position="55"/>
        <end position="73"/>
    </location>
</feature>
<keyword evidence="1" id="KW-1133">Transmembrane helix</keyword>
<organism evidence="2 3">
    <name type="scientific">Candidatus Faeciplasma gallinarum</name>
    <dbReference type="NCBI Taxonomy" id="2840799"/>
    <lineage>
        <taxon>Bacteria</taxon>
        <taxon>Bacillati</taxon>
        <taxon>Bacillota</taxon>
        <taxon>Clostridia</taxon>
        <taxon>Eubacteriales</taxon>
        <taxon>Oscillospiraceae</taxon>
        <taxon>Oscillospiraceae incertae sedis</taxon>
        <taxon>Candidatus Faeciplasma</taxon>
    </lineage>
</organism>
<comment type="caution">
    <text evidence="2">The sequence shown here is derived from an EMBL/GenBank/DDBJ whole genome shotgun (WGS) entry which is preliminary data.</text>
</comment>
<reference evidence="2" key="2">
    <citation type="journal article" date="2021" name="PeerJ">
        <title>Extensive microbial diversity within the chicken gut microbiome revealed by metagenomics and culture.</title>
        <authorList>
            <person name="Gilroy R."/>
            <person name="Ravi A."/>
            <person name="Getino M."/>
            <person name="Pursley I."/>
            <person name="Horton D.L."/>
            <person name="Alikhan N.F."/>
            <person name="Baker D."/>
            <person name="Gharbi K."/>
            <person name="Hall N."/>
            <person name="Watson M."/>
            <person name="Adriaenssens E.M."/>
            <person name="Foster-Nyarko E."/>
            <person name="Jarju S."/>
            <person name="Secka A."/>
            <person name="Antonio M."/>
            <person name="Oren A."/>
            <person name="Chaudhuri R.R."/>
            <person name="La Ragione R."/>
            <person name="Hildebrand F."/>
            <person name="Pallen M.J."/>
        </authorList>
    </citation>
    <scope>NUCLEOTIDE SEQUENCE</scope>
    <source>
        <strain evidence="2">CHK157-1446</strain>
    </source>
</reference>